<evidence type="ECO:0008006" key="3">
    <source>
        <dbReference type="Google" id="ProtNLM"/>
    </source>
</evidence>
<dbReference type="EMBL" id="JPDN02000018">
    <property type="protein sequence ID" value="PON25453.1"/>
    <property type="molecule type" value="Genomic_DNA"/>
</dbReference>
<evidence type="ECO:0000313" key="1">
    <source>
        <dbReference type="EMBL" id="PON25453.1"/>
    </source>
</evidence>
<sequence length="499" mass="56255">MTGSPKPVEFSFVSYQGPEVSQDAADQTVIRHHASRNVATTRRQRNNYGGHNQRQYRVVYMNDDCQHLVLYSPLQTPGEPEMNKYFSMMSLVSPIAGLHLGIATLSQFATDESLAGDVFRAPLPFSKLDSRQLLSFIPSRYSTICSVTHAVDCLTTRLEQIMFHATLSGRQEVIILQHYASALRATQEAIDNEAKRMAPETLCATELLGIFELLKTQPDRLAWMRHVAGTTELIRLRGPHRFQSEFELALFMAHVGPMVVEAYLNIKECFLVEGSWQRVMHAAIHSDSSIPPEQRSLVYELWSHIVQGPNNFVQIANLILSSTPPSEQAIDNAVRSLQRDEDHLRRWLEMARDLELVGSAAERQGVFFTPSLWSGSACNGPLERILCPVLQGTFLMCYIIKARLLASISPGRFHHAELECQALAHEILTLEADPTVYRDGGIFAGLFLSQTLWVARAIRDTKDLWASTIAKYATETTVGTDIMIESWKFQTWCDEMRRG</sequence>
<protein>
    <recommendedName>
        <fullName evidence="3">C6 zinc finger domain-containing protein</fullName>
    </recommendedName>
</protein>
<dbReference type="Proteomes" id="UP000054821">
    <property type="component" value="Unassembled WGS sequence"/>
</dbReference>
<dbReference type="PANTHER" id="PTHR38111">
    <property type="entry name" value="ZN(2)-C6 FUNGAL-TYPE DOMAIN-CONTAINING PROTEIN-RELATED"/>
    <property type="match status" value="1"/>
</dbReference>
<evidence type="ECO:0000313" key="2">
    <source>
        <dbReference type="Proteomes" id="UP000054821"/>
    </source>
</evidence>
<organism evidence="1 2">
    <name type="scientific">Trichoderma gamsii</name>
    <dbReference type="NCBI Taxonomy" id="398673"/>
    <lineage>
        <taxon>Eukaryota</taxon>
        <taxon>Fungi</taxon>
        <taxon>Dikarya</taxon>
        <taxon>Ascomycota</taxon>
        <taxon>Pezizomycotina</taxon>
        <taxon>Sordariomycetes</taxon>
        <taxon>Hypocreomycetidae</taxon>
        <taxon>Hypocreales</taxon>
        <taxon>Hypocreaceae</taxon>
        <taxon>Trichoderma</taxon>
    </lineage>
</organism>
<gene>
    <name evidence="1" type="ORF">TGAM01_v205745</name>
</gene>
<dbReference type="RefSeq" id="XP_024405561.1">
    <property type="nucleotide sequence ID" value="XM_024549703.1"/>
</dbReference>
<reference evidence="1 2" key="1">
    <citation type="journal article" date="2016" name="Genome Announc.">
        <title>Draft Whole-Genome Sequence of Trichoderma gamsii T6085, a Promising Biocontrol Agent of Fusarium Head Blight on Wheat.</title>
        <authorList>
            <person name="Baroncelli R."/>
            <person name="Zapparata A."/>
            <person name="Piaggeschi G."/>
            <person name="Sarrocco S."/>
            <person name="Vannacci G."/>
        </authorList>
    </citation>
    <scope>NUCLEOTIDE SEQUENCE [LARGE SCALE GENOMIC DNA]</scope>
    <source>
        <strain evidence="1 2">T6085</strain>
    </source>
</reference>
<comment type="caution">
    <text evidence="1">The sequence shown here is derived from an EMBL/GenBank/DDBJ whole genome shotgun (WGS) entry which is preliminary data.</text>
</comment>
<dbReference type="GeneID" id="29981050"/>
<keyword evidence="2" id="KW-1185">Reference proteome</keyword>
<accession>A0A2P4ZMF4</accession>
<name>A0A2P4ZMF4_9HYPO</name>
<dbReference type="STRING" id="398673.A0A2P4ZMF4"/>
<proteinExistence type="predicted"/>
<dbReference type="PANTHER" id="PTHR38111:SF6">
    <property type="entry name" value="FINGER DOMAIN PROTEIN, PUTATIVE (AFU_ORTHOLOGUE AFUA_8G01940)-RELATED"/>
    <property type="match status" value="1"/>
</dbReference>
<dbReference type="AlphaFoldDB" id="A0A2P4ZMF4"/>
<dbReference type="InterPro" id="IPR053178">
    <property type="entry name" value="Osmoadaptation_assoc"/>
</dbReference>